<protein>
    <submittedName>
        <fullName evidence="1">Nitroreductase</fullName>
    </submittedName>
</protein>
<accession>A0A132PJK5</accession>
<dbReference type="EMBL" id="LGTW01000013">
    <property type="protein sequence ID" value="KWX22520.1"/>
    <property type="molecule type" value="Genomic_DNA"/>
</dbReference>
<reference evidence="1 2" key="1">
    <citation type="submission" date="2015-07" db="EMBL/GenBank/DDBJ databases">
        <title>A draft genome sequence of Mycobacterium wolinskyi.</title>
        <authorList>
            <person name="de Man T.J."/>
            <person name="Perry K.A."/>
            <person name="Coulliette A.D."/>
            <person name="Jensen B."/>
            <person name="Toney N.C."/>
            <person name="Limbago B.M."/>
            <person name="Noble-Wang J."/>
        </authorList>
    </citation>
    <scope>NUCLEOTIDE SEQUENCE [LARGE SCALE GENOMIC DNA]</scope>
    <source>
        <strain evidence="1 2">CDC_01</strain>
    </source>
</reference>
<dbReference type="PATRIC" id="fig|59750.3.peg.1428"/>
<sequence>MSNDTLTPLREVVRKFNKHVLNPAMMHLAGRRYWYASVIRHTGRASGKQYATPVVAEQVAGGFLVPLPYGTRVDWLRNVLASGQATIVTKGQTHQVAVPKIIDLAEASAQLTPSRRRAFERFRIEKFLKLVSVQRVSGDHNDH</sequence>
<dbReference type="Gene3D" id="2.30.110.10">
    <property type="entry name" value="Electron Transport, Fmn-binding Protein, Chain A"/>
    <property type="match status" value="1"/>
</dbReference>
<proteinExistence type="predicted"/>
<name>A0A132PJK5_9MYCO</name>
<evidence type="ECO:0000313" key="1">
    <source>
        <dbReference type="EMBL" id="KWX22520.1"/>
    </source>
</evidence>
<dbReference type="InterPro" id="IPR012349">
    <property type="entry name" value="Split_barrel_FMN-bd"/>
</dbReference>
<evidence type="ECO:0000313" key="2">
    <source>
        <dbReference type="Proteomes" id="UP000070612"/>
    </source>
</evidence>
<gene>
    <name evidence="1" type="ORF">AFM11_20470</name>
</gene>
<dbReference type="AlphaFoldDB" id="A0A132PJK5"/>
<organism evidence="1 2">
    <name type="scientific">Mycolicibacterium wolinskyi</name>
    <dbReference type="NCBI Taxonomy" id="59750"/>
    <lineage>
        <taxon>Bacteria</taxon>
        <taxon>Bacillati</taxon>
        <taxon>Actinomycetota</taxon>
        <taxon>Actinomycetes</taxon>
        <taxon>Mycobacteriales</taxon>
        <taxon>Mycobacteriaceae</taxon>
        <taxon>Mycolicibacterium</taxon>
    </lineage>
</organism>
<comment type="caution">
    <text evidence="1">The sequence shown here is derived from an EMBL/GenBank/DDBJ whole genome shotgun (WGS) entry which is preliminary data.</text>
</comment>
<dbReference type="Proteomes" id="UP000070612">
    <property type="component" value="Unassembled WGS sequence"/>
</dbReference>
<keyword evidence="2" id="KW-1185">Reference proteome</keyword>
<dbReference type="RefSeq" id="WP_067851965.1">
    <property type="nucleotide sequence ID" value="NZ_LGTW01000013.1"/>
</dbReference>